<evidence type="ECO:0000256" key="7">
    <source>
        <dbReference type="SAM" id="Phobius"/>
    </source>
</evidence>
<comment type="similarity">
    <text evidence="2">Belongs to the SLC35F solute transporter family.</text>
</comment>
<dbReference type="InterPro" id="IPR037185">
    <property type="entry name" value="EmrE-like"/>
</dbReference>
<feature type="non-terminal residue" evidence="8">
    <location>
        <position position="1"/>
    </location>
</feature>
<keyword evidence="6 7" id="KW-0472">Membrane</keyword>
<protein>
    <submittedName>
        <fullName evidence="8">Predicted protein</fullName>
    </submittedName>
</protein>
<dbReference type="GO" id="GO:0016020">
    <property type="term" value="C:membrane"/>
    <property type="evidence" value="ECO:0007669"/>
    <property type="project" value="UniProtKB-SubCell"/>
</dbReference>
<feature type="transmembrane region" description="Helical" evidence="7">
    <location>
        <begin position="180"/>
        <end position="198"/>
    </location>
</feature>
<evidence type="ECO:0000256" key="2">
    <source>
        <dbReference type="ARBA" id="ARBA00007863"/>
    </source>
</evidence>
<dbReference type="InterPro" id="IPR009262">
    <property type="entry name" value="SLC35_F1/F2/F6"/>
</dbReference>
<dbReference type="InParanoid" id="D2VFC9"/>
<evidence type="ECO:0000256" key="5">
    <source>
        <dbReference type="ARBA" id="ARBA00022989"/>
    </source>
</evidence>
<feature type="transmembrane region" description="Helical" evidence="7">
    <location>
        <begin position="246"/>
        <end position="267"/>
    </location>
</feature>
<feature type="transmembrane region" description="Helical" evidence="7">
    <location>
        <begin position="31"/>
        <end position="47"/>
    </location>
</feature>
<gene>
    <name evidence="8" type="ORF">NAEGRDRAFT_2700</name>
</gene>
<proteinExistence type="inferred from homology"/>
<dbReference type="GeneID" id="8850182"/>
<feature type="transmembrane region" description="Helical" evidence="7">
    <location>
        <begin position="112"/>
        <end position="129"/>
    </location>
</feature>
<accession>D2VFC9</accession>
<dbReference type="eggNOG" id="KOG2766">
    <property type="taxonomic scope" value="Eukaryota"/>
</dbReference>
<keyword evidence="9" id="KW-1185">Reference proteome</keyword>
<sequence>QVISCLLTSTGIFSTFLTNKFNINLPTLQNAISYTTLLAFYFPLLLVHKWCFPVVKKPWKYIFFAFADVEANFLVVKAYQYTTITSVMLLDCFTIPSVMLLSFLFLNRTYRWTHIVGVLICLTGLGLLVLSDYLRSISEEHHQTSENPWYYLLMGDAFCIVGSFCYAIKVSKPRLSDNDCAIEYLGMVGLFGTIIAIIQTLIFEREDIMNTKWTPQSMMYMAGFAASMFFIYTLVPHLIRWSSATFMNLSFLTSDIFAVIASVFLFGQSVYPLYYFAYAIIAIGLVFYNLLQEEERKSK</sequence>
<dbReference type="InterPro" id="IPR052221">
    <property type="entry name" value="SLC35F_Transporter"/>
</dbReference>
<dbReference type="STRING" id="5762.D2VFC9"/>
<dbReference type="RefSeq" id="XP_002677092.1">
    <property type="nucleotide sequence ID" value="XM_002677046.1"/>
</dbReference>
<feature type="transmembrane region" description="Helical" evidence="7">
    <location>
        <begin position="218"/>
        <end position="239"/>
    </location>
</feature>
<evidence type="ECO:0000313" key="9">
    <source>
        <dbReference type="Proteomes" id="UP000006671"/>
    </source>
</evidence>
<comment type="subcellular location">
    <subcellularLocation>
        <location evidence="1">Membrane</location>
        <topology evidence="1">Multi-pass membrane protein</topology>
    </subcellularLocation>
</comment>
<evidence type="ECO:0000313" key="8">
    <source>
        <dbReference type="EMBL" id="EFC44348.1"/>
    </source>
</evidence>
<feature type="transmembrane region" description="Helical" evidence="7">
    <location>
        <begin position="149"/>
        <end position="168"/>
    </location>
</feature>
<evidence type="ECO:0000256" key="3">
    <source>
        <dbReference type="ARBA" id="ARBA00022448"/>
    </source>
</evidence>
<dbReference type="Pfam" id="PF06027">
    <property type="entry name" value="SLC35F"/>
    <property type="match status" value="1"/>
</dbReference>
<dbReference type="AlphaFoldDB" id="D2VFC9"/>
<dbReference type="VEuPathDB" id="AmoebaDB:NAEGRDRAFT_2700"/>
<dbReference type="Proteomes" id="UP000006671">
    <property type="component" value="Unassembled WGS sequence"/>
</dbReference>
<evidence type="ECO:0000256" key="1">
    <source>
        <dbReference type="ARBA" id="ARBA00004141"/>
    </source>
</evidence>
<feature type="transmembrane region" description="Helical" evidence="7">
    <location>
        <begin position="273"/>
        <end position="291"/>
    </location>
</feature>
<dbReference type="OrthoDB" id="429955at2759"/>
<dbReference type="KEGG" id="ngr:NAEGRDRAFT_2700"/>
<dbReference type="SUPFAM" id="SSF103481">
    <property type="entry name" value="Multidrug resistance efflux transporter EmrE"/>
    <property type="match status" value="2"/>
</dbReference>
<evidence type="ECO:0000256" key="6">
    <source>
        <dbReference type="ARBA" id="ARBA00023136"/>
    </source>
</evidence>
<dbReference type="EMBL" id="GG738868">
    <property type="protein sequence ID" value="EFC44348.1"/>
    <property type="molecule type" value="Genomic_DNA"/>
</dbReference>
<name>D2VFC9_NAEGR</name>
<reference evidence="8 9" key="1">
    <citation type="journal article" date="2010" name="Cell">
        <title>The genome of Naegleria gruberi illuminates early eukaryotic versatility.</title>
        <authorList>
            <person name="Fritz-Laylin L.K."/>
            <person name="Prochnik S.E."/>
            <person name="Ginger M.L."/>
            <person name="Dacks J.B."/>
            <person name="Carpenter M.L."/>
            <person name="Field M.C."/>
            <person name="Kuo A."/>
            <person name="Paredez A."/>
            <person name="Chapman J."/>
            <person name="Pham J."/>
            <person name="Shu S."/>
            <person name="Neupane R."/>
            <person name="Cipriano M."/>
            <person name="Mancuso J."/>
            <person name="Tu H."/>
            <person name="Salamov A."/>
            <person name="Lindquist E."/>
            <person name="Shapiro H."/>
            <person name="Lucas S."/>
            <person name="Grigoriev I.V."/>
            <person name="Cande W.Z."/>
            <person name="Fulton C."/>
            <person name="Rokhsar D.S."/>
            <person name="Dawson S.C."/>
        </authorList>
    </citation>
    <scope>NUCLEOTIDE SEQUENCE [LARGE SCALE GENOMIC DNA]</scope>
    <source>
        <strain evidence="8 9">NEG-M</strain>
    </source>
</reference>
<dbReference type="GO" id="GO:0022857">
    <property type="term" value="F:transmembrane transporter activity"/>
    <property type="evidence" value="ECO:0007669"/>
    <property type="project" value="InterPro"/>
</dbReference>
<keyword evidence="5 7" id="KW-1133">Transmembrane helix</keyword>
<feature type="non-terminal residue" evidence="8">
    <location>
        <position position="299"/>
    </location>
</feature>
<keyword evidence="4 7" id="KW-0812">Transmembrane</keyword>
<organism evidence="9">
    <name type="scientific">Naegleria gruberi</name>
    <name type="common">Amoeba</name>
    <dbReference type="NCBI Taxonomy" id="5762"/>
    <lineage>
        <taxon>Eukaryota</taxon>
        <taxon>Discoba</taxon>
        <taxon>Heterolobosea</taxon>
        <taxon>Tetramitia</taxon>
        <taxon>Eutetramitia</taxon>
        <taxon>Vahlkampfiidae</taxon>
        <taxon>Naegleria</taxon>
    </lineage>
</organism>
<feature type="transmembrane region" description="Helical" evidence="7">
    <location>
        <begin position="85"/>
        <end position="105"/>
    </location>
</feature>
<dbReference type="FunCoup" id="D2VFC9">
    <property type="interactions" value="124"/>
</dbReference>
<keyword evidence="3" id="KW-0813">Transport</keyword>
<dbReference type="OMA" id="VRYHWAQ"/>
<evidence type="ECO:0000256" key="4">
    <source>
        <dbReference type="ARBA" id="ARBA00022692"/>
    </source>
</evidence>
<dbReference type="PANTHER" id="PTHR14233">
    <property type="entry name" value="DUF914-RELATED"/>
    <property type="match status" value="1"/>
</dbReference>
<dbReference type="PANTHER" id="PTHR14233:SF4">
    <property type="entry name" value="SOLUTE CARRIER FAMILY 35 MEMBER F2"/>
    <property type="match status" value="1"/>
</dbReference>